<protein>
    <submittedName>
        <fullName evidence="1">YlzJ-like protein</fullName>
    </submittedName>
</protein>
<evidence type="ECO:0000313" key="2">
    <source>
        <dbReference type="Proteomes" id="UP000242662"/>
    </source>
</evidence>
<organism evidence="1 2">
    <name type="scientific">Shouchella lonarensis</name>
    <dbReference type="NCBI Taxonomy" id="1464122"/>
    <lineage>
        <taxon>Bacteria</taxon>
        <taxon>Bacillati</taxon>
        <taxon>Bacillota</taxon>
        <taxon>Bacilli</taxon>
        <taxon>Bacillales</taxon>
        <taxon>Bacillaceae</taxon>
        <taxon>Shouchella</taxon>
    </lineage>
</organism>
<dbReference type="Pfam" id="PF14035">
    <property type="entry name" value="YlzJ"/>
    <property type="match status" value="1"/>
</dbReference>
<reference evidence="2" key="1">
    <citation type="submission" date="2016-09" db="EMBL/GenBank/DDBJ databases">
        <authorList>
            <person name="Varghese N."/>
            <person name="Submissions S."/>
        </authorList>
    </citation>
    <scope>NUCLEOTIDE SEQUENCE [LARGE SCALE GENOMIC DNA]</scope>
    <source>
        <strain evidence="2">25nlg</strain>
    </source>
</reference>
<keyword evidence="2" id="KW-1185">Reference proteome</keyword>
<dbReference type="InterPro" id="IPR025619">
    <property type="entry name" value="YlzJ"/>
</dbReference>
<dbReference type="Proteomes" id="UP000242662">
    <property type="component" value="Unassembled WGS sequence"/>
</dbReference>
<dbReference type="OrthoDB" id="1683573at2"/>
<accession>A0A1G6H986</accession>
<dbReference type="AlphaFoldDB" id="A0A1G6H986"/>
<name>A0A1G6H986_9BACI</name>
<gene>
    <name evidence="1" type="ORF">SAMN05421737_10358</name>
</gene>
<dbReference type="RefSeq" id="WP_090774928.1">
    <property type="nucleotide sequence ID" value="NZ_FMYM01000003.1"/>
</dbReference>
<proteinExistence type="predicted"/>
<evidence type="ECO:0000313" key="1">
    <source>
        <dbReference type="EMBL" id="SDB90515.1"/>
    </source>
</evidence>
<sequence length="74" mass="8277">MILYTHVPLEHIFPEDASAYQSQMTISCPEGHLIVEQIDGGDWRIVRLLSSDPNAFLNPAYEPGMVLRAGPVLR</sequence>
<dbReference type="STRING" id="1464122.SAMN05421737_10358"/>
<dbReference type="EMBL" id="FMYM01000003">
    <property type="protein sequence ID" value="SDB90515.1"/>
    <property type="molecule type" value="Genomic_DNA"/>
</dbReference>